<evidence type="ECO:0000313" key="1">
    <source>
        <dbReference type="EMBL" id="GEZ52921.1"/>
    </source>
</evidence>
<reference evidence="1" key="1">
    <citation type="journal article" date="2019" name="Sci. Rep.">
        <title>Draft genome of Tanacetum cinerariifolium, the natural source of mosquito coil.</title>
        <authorList>
            <person name="Yamashiro T."/>
            <person name="Shiraishi A."/>
            <person name="Satake H."/>
            <person name="Nakayama K."/>
        </authorList>
    </citation>
    <scope>NUCLEOTIDE SEQUENCE</scope>
</reference>
<dbReference type="AlphaFoldDB" id="A0A699IIQ5"/>
<organism evidence="1">
    <name type="scientific">Tanacetum cinerariifolium</name>
    <name type="common">Dalmatian daisy</name>
    <name type="synonym">Chrysanthemum cinerariifolium</name>
    <dbReference type="NCBI Taxonomy" id="118510"/>
    <lineage>
        <taxon>Eukaryota</taxon>
        <taxon>Viridiplantae</taxon>
        <taxon>Streptophyta</taxon>
        <taxon>Embryophyta</taxon>
        <taxon>Tracheophyta</taxon>
        <taxon>Spermatophyta</taxon>
        <taxon>Magnoliopsida</taxon>
        <taxon>eudicotyledons</taxon>
        <taxon>Gunneridae</taxon>
        <taxon>Pentapetalae</taxon>
        <taxon>asterids</taxon>
        <taxon>campanulids</taxon>
        <taxon>Asterales</taxon>
        <taxon>Asteraceae</taxon>
        <taxon>Asteroideae</taxon>
        <taxon>Anthemideae</taxon>
        <taxon>Anthemidinae</taxon>
        <taxon>Tanacetum</taxon>
    </lineage>
</organism>
<sequence>HKTETHPDGFIRITRVLHGRSTMVLPYIPRASRRASDKCGDAFIVEENPHIHDPDDVFPGLVIKITPSRSSDAASSLEEDCWE</sequence>
<protein>
    <submittedName>
        <fullName evidence="1">Peptidoglycan-binding LysM domain-containing protein</fullName>
    </submittedName>
</protein>
<dbReference type="PANTHER" id="PTHR33648:SF15">
    <property type="entry name" value="OS04G0572800 PROTEIN"/>
    <property type="match status" value="1"/>
</dbReference>
<accession>A0A699IIQ5</accession>
<proteinExistence type="predicted"/>
<feature type="non-terminal residue" evidence="1">
    <location>
        <position position="1"/>
    </location>
</feature>
<gene>
    <name evidence="1" type="ORF">Tci_524894</name>
</gene>
<name>A0A699IIQ5_TANCI</name>
<dbReference type="PANTHER" id="PTHR33648">
    <property type="entry name" value="EMBRYO SAC 1"/>
    <property type="match status" value="1"/>
</dbReference>
<comment type="caution">
    <text evidence="1">The sequence shown here is derived from an EMBL/GenBank/DDBJ whole genome shotgun (WGS) entry which is preliminary data.</text>
</comment>
<dbReference type="EMBL" id="BKCJ010290073">
    <property type="protein sequence ID" value="GEZ52921.1"/>
    <property type="molecule type" value="Genomic_DNA"/>
</dbReference>